<dbReference type="EMBL" id="LMYN01000004">
    <property type="protein sequence ID" value="KSA03858.1"/>
    <property type="molecule type" value="Genomic_DNA"/>
</dbReference>
<feature type="domain" description="SUI1" evidence="3">
    <location>
        <begin position="494"/>
        <end position="567"/>
    </location>
</feature>
<dbReference type="InterPro" id="IPR041366">
    <property type="entry name" value="Pre-PUA"/>
</dbReference>
<dbReference type="SUPFAM" id="SSF55159">
    <property type="entry name" value="eIF1-like"/>
    <property type="match status" value="1"/>
</dbReference>
<dbReference type="Pfam" id="PF17832">
    <property type="entry name" value="Pre-PUA"/>
    <property type="match status" value="1"/>
</dbReference>
<feature type="compositionally biased region" description="Basic and acidic residues" evidence="2">
    <location>
        <begin position="212"/>
        <end position="230"/>
    </location>
</feature>
<dbReference type="GO" id="GO:0001731">
    <property type="term" value="P:formation of translation preinitiation complex"/>
    <property type="evidence" value="ECO:0007669"/>
    <property type="project" value="InterPro"/>
</dbReference>
<dbReference type="InterPro" id="IPR039759">
    <property type="entry name" value="eIF2D_SUI1"/>
</dbReference>
<dbReference type="PANTHER" id="PTHR12217">
    <property type="entry name" value="EUKARYOTIC TRANSLATION INITIATION FACTOR 2D"/>
    <property type="match status" value="1"/>
</dbReference>
<gene>
    <name evidence="5" type="ORF">AC631_00313</name>
</gene>
<dbReference type="Pfam" id="PF26292">
    <property type="entry name" value="PUA_elF2D"/>
    <property type="match status" value="1"/>
</dbReference>
<keyword evidence="6" id="KW-1185">Reference proteome</keyword>
<accession>A0A0V1Q5W0</accession>
<dbReference type="Proteomes" id="UP000054251">
    <property type="component" value="Unassembled WGS sequence"/>
</dbReference>
<dbReference type="InterPro" id="IPR015947">
    <property type="entry name" value="PUA-like_sf"/>
</dbReference>
<evidence type="ECO:0000256" key="1">
    <source>
        <dbReference type="ARBA" id="ARBA00010359"/>
    </source>
</evidence>
<evidence type="ECO:0000259" key="4">
    <source>
        <dbReference type="PROSITE" id="PS51925"/>
    </source>
</evidence>
<evidence type="ECO:0008006" key="7">
    <source>
        <dbReference type="Google" id="ProtNLM"/>
    </source>
</evidence>
<dbReference type="InterPro" id="IPR036877">
    <property type="entry name" value="SUI1_dom_sf"/>
</dbReference>
<dbReference type="InterPro" id="IPR048248">
    <property type="entry name" value="PUA_eIF2d-like"/>
</dbReference>
<dbReference type="InterPro" id="IPR039757">
    <property type="entry name" value="EIF2D"/>
</dbReference>
<dbReference type="CDD" id="cd11608">
    <property type="entry name" value="eIF2D_C"/>
    <property type="match status" value="1"/>
</dbReference>
<feature type="region of interest" description="Disordered" evidence="2">
    <location>
        <begin position="202"/>
        <end position="230"/>
    </location>
</feature>
<organism evidence="5 6">
    <name type="scientific">Debaryomyces fabryi</name>
    <dbReference type="NCBI Taxonomy" id="58627"/>
    <lineage>
        <taxon>Eukaryota</taxon>
        <taxon>Fungi</taxon>
        <taxon>Dikarya</taxon>
        <taxon>Ascomycota</taxon>
        <taxon>Saccharomycotina</taxon>
        <taxon>Pichiomycetes</taxon>
        <taxon>Debaryomycetaceae</taxon>
        <taxon>Debaryomyces</taxon>
    </lineage>
</organism>
<reference evidence="5 6" key="1">
    <citation type="submission" date="2015-11" db="EMBL/GenBank/DDBJ databases">
        <title>The genome of Debaryomyces fabryi.</title>
        <authorList>
            <person name="Tafer H."/>
            <person name="Lopandic K."/>
        </authorList>
    </citation>
    <scope>NUCLEOTIDE SEQUENCE [LARGE SCALE GENOMIC DNA]</scope>
    <source>
        <strain evidence="5 6">CBS 789</strain>
    </source>
</reference>
<dbReference type="PROSITE" id="PS50296">
    <property type="entry name" value="SUI1"/>
    <property type="match status" value="1"/>
</dbReference>
<dbReference type="PROSITE" id="PS51925">
    <property type="entry name" value="SWIB_MDM2"/>
    <property type="match status" value="1"/>
</dbReference>
<comment type="caution">
    <text evidence="5">The sequence shown here is derived from an EMBL/GenBank/DDBJ whole genome shotgun (WGS) entry which is preliminary data.</text>
</comment>
<dbReference type="InterPro" id="IPR057429">
    <property type="entry name" value="WH_eIF2D"/>
</dbReference>
<proteinExistence type="inferred from homology"/>
<evidence type="ECO:0000313" key="6">
    <source>
        <dbReference type="Proteomes" id="UP000054251"/>
    </source>
</evidence>
<protein>
    <recommendedName>
        <fullName evidence="7">SUI1 domain-containing protein</fullName>
    </recommendedName>
</protein>
<dbReference type="OrthoDB" id="199771at2759"/>
<dbReference type="Gene3D" id="3.10.400.20">
    <property type="match status" value="1"/>
</dbReference>
<dbReference type="PANTHER" id="PTHR12217:SF4">
    <property type="entry name" value="EUKARYOTIC TRANSLATION INITIATION FACTOR 2D"/>
    <property type="match status" value="1"/>
</dbReference>
<feature type="domain" description="DM2" evidence="4">
    <location>
        <begin position="386"/>
        <end position="475"/>
    </location>
</feature>
<dbReference type="CDD" id="cd21156">
    <property type="entry name" value="PUA_eIF2d-like"/>
    <property type="match status" value="1"/>
</dbReference>
<dbReference type="InterPro" id="IPR036885">
    <property type="entry name" value="SWIB_MDM2_dom_sf"/>
</dbReference>
<dbReference type="SUPFAM" id="SSF88697">
    <property type="entry name" value="PUA domain-like"/>
    <property type="match status" value="1"/>
</dbReference>
<sequence>MFKKDPQPKASANIKSSERRKLLTNICNIYKIPQQEITKECEHDILPVTTKQASFKSVQGYSGTIYFDETETPIWFKSRDSQLFPTLFTTWKCPFILPMVKTHPHVIKILSNGADLMLPGTIPPFDNRAVKGEVVGVVDSQNPTVIKAIGRCKLNMPQFDSVIGRTGTAVEVLHCMHDELYNLNRLVDIPVPSECNINIPLNVEQSEPASEETDKNENNETKAEPKIENEVSNKVSNENSIGTSMDDVAEELSELSVEDVDNFFTRSLLQSIQQDTIVLPITSSTFMSNHIYKNLPIIDPMYCNIKKTSWKKSAKFLKAMEKLNYVQIKGKGDDLSIVSLASKENPIIQNFVPHKPISSLSNNSNKSSEKPVGNKKNKANELSIVYLYKPTNKSRMFFNKVDHPFSNLYTAPELRSLLDKYIKIQQLMDKKDPKKIVLDDTLNSISNLGLGSYPRDKVFKSFLTNFSPLYKILKPGESVDNDEIELNKGEPPKVQVITEMKIGRKVVTRVLDFEKYYIKPHILSDELKVKCSGSTTIGPCTHNPKLTEVTVQGPHGKLIVDLLNSKGIPISFIQFEDKVKKRKKR</sequence>
<evidence type="ECO:0000256" key="2">
    <source>
        <dbReference type="SAM" id="MobiDB-lite"/>
    </source>
</evidence>
<dbReference type="SUPFAM" id="SSF47592">
    <property type="entry name" value="SWIB/MDM2 domain"/>
    <property type="match status" value="1"/>
</dbReference>
<dbReference type="GO" id="GO:0003743">
    <property type="term" value="F:translation initiation factor activity"/>
    <property type="evidence" value="ECO:0007669"/>
    <property type="project" value="InterPro"/>
</dbReference>
<dbReference type="GeneID" id="26837322"/>
<evidence type="ECO:0000313" key="5">
    <source>
        <dbReference type="EMBL" id="KSA03858.1"/>
    </source>
</evidence>
<dbReference type="Pfam" id="PF25304">
    <property type="entry name" value="WHD_eIF2D"/>
    <property type="match status" value="1"/>
</dbReference>
<dbReference type="InterPro" id="IPR003121">
    <property type="entry name" value="SWIB_MDM2_domain"/>
</dbReference>
<dbReference type="PROSITE" id="PS50890">
    <property type="entry name" value="PUA"/>
    <property type="match status" value="1"/>
</dbReference>
<evidence type="ECO:0000259" key="3">
    <source>
        <dbReference type="PROSITE" id="PS50296"/>
    </source>
</evidence>
<dbReference type="Pfam" id="PF01253">
    <property type="entry name" value="SUI1"/>
    <property type="match status" value="1"/>
</dbReference>
<dbReference type="AlphaFoldDB" id="A0A0V1Q5W0"/>
<dbReference type="Gene3D" id="3.30.780.10">
    <property type="entry name" value="SUI1-like domain"/>
    <property type="match status" value="1"/>
</dbReference>
<name>A0A0V1Q5W0_9ASCO</name>
<dbReference type="InterPro" id="IPR001950">
    <property type="entry name" value="SUI1"/>
</dbReference>
<dbReference type="RefSeq" id="XP_015469960.1">
    <property type="nucleotide sequence ID" value="XM_015609143.1"/>
</dbReference>
<comment type="similarity">
    <text evidence="1">Belongs to the eIF2D family.</text>
</comment>